<sequence length="281" mass="33799">NCWNDNDEQIQLSKLIQAFNQSINIQNKLQKINKTYYDIVETNHMELLGRPEPDLKPIIDSFLNELREIQKILEDYYKRFHWINEKFMLKSIYRKFNCLEYENEIIALNDSITMVIDQLTPYEIKNSALPSSRFDSQILNKKLFDFKEKYPSYSDMAMIRQEFNTLDREVKEFLRDPTKRSQLIEFFRNSFPNSELIHRELDQIRQDTFNYARIHSQHIPVVLDYNLVLISRIHQEAWNMCQMYKNKIEAGDDLSSGSQTIRMEKISMFIVILLIIINVWF</sequence>
<dbReference type="AlphaFoldDB" id="A0A1Y3BCQ9"/>
<protein>
    <submittedName>
        <fullName evidence="1">Uncharacterized protein</fullName>
    </submittedName>
</protein>
<evidence type="ECO:0000313" key="2">
    <source>
        <dbReference type="Proteomes" id="UP000194236"/>
    </source>
</evidence>
<name>A0A1Y3BCQ9_EURMA</name>
<proteinExistence type="predicted"/>
<comment type="caution">
    <text evidence="1">The sequence shown here is derived from an EMBL/GenBank/DDBJ whole genome shotgun (WGS) entry which is preliminary data.</text>
</comment>
<evidence type="ECO:0000313" key="1">
    <source>
        <dbReference type="EMBL" id="OTF78669.1"/>
    </source>
</evidence>
<feature type="non-terminal residue" evidence="1">
    <location>
        <position position="1"/>
    </location>
</feature>
<accession>A0A1Y3BCQ9</accession>
<keyword evidence="2" id="KW-1185">Reference proteome</keyword>
<dbReference type="OrthoDB" id="6501291at2759"/>
<organism evidence="1 2">
    <name type="scientific">Euroglyphus maynei</name>
    <name type="common">Mayne's house dust mite</name>
    <dbReference type="NCBI Taxonomy" id="6958"/>
    <lineage>
        <taxon>Eukaryota</taxon>
        <taxon>Metazoa</taxon>
        <taxon>Ecdysozoa</taxon>
        <taxon>Arthropoda</taxon>
        <taxon>Chelicerata</taxon>
        <taxon>Arachnida</taxon>
        <taxon>Acari</taxon>
        <taxon>Acariformes</taxon>
        <taxon>Sarcoptiformes</taxon>
        <taxon>Astigmata</taxon>
        <taxon>Psoroptidia</taxon>
        <taxon>Analgoidea</taxon>
        <taxon>Pyroglyphidae</taxon>
        <taxon>Pyroglyphinae</taxon>
        <taxon>Euroglyphus</taxon>
    </lineage>
</organism>
<reference evidence="1 2" key="1">
    <citation type="submission" date="2017-03" db="EMBL/GenBank/DDBJ databases">
        <title>Genome Survey of Euroglyphus maynei.</title>
        <authorList>
            <person name="Arlian L.G."/>
            <person name="Morgan M.S."/>
            <person name="Rider S.D."/>
        </authorList>
    </citation>
    <scope>NUCLEOTIDE SEQUENCE [LARGE SCALE GENOMIC DNA]</scope>
    <source>
        <strain evidence="1">Arlian Lab</strain>
        <tissue evidence="1">Whole body</tissue>
    </source>
</reference>
<dbReference type="Proteomes" id="UP000194236">
    <property type="component" value="Unassembled WGS sequence"/>
</dbReference>
<dbReference type="EMBL" id="MUJZ01026833">
    <property type="protein sequence ID" value="OTF78669.1"/>
    <property type="molecule type" value="Genomic_DNA"/>
</dbReference>
<gene>
    <name evidence="1" type="ORF">BLA29_007895</name>
</gene>